<sequence>MQHRQIRRWRRGAAATIAFTAVIATGVVPTTAGSERSGRDDHDEEAFGHVGTFDVRDNGTVSAEIVDATKDGRTLLYTDSNTGLLGFVDLRDPANPLPAGTLPIGGEPTSVAVTGRYALVATDLSAGNFVAPSGKLVVVDLRDRSIVREIPLSGQPDNVTVSPDERYATIVIENQRDESLNRGRLPQLPGGNLTILSMSGRPSAWGTRVVGLAGLPGMTDATDPEPEYADINERNQAVVTLQENNHLAIVDLRTARVTASFSAGSVVLENIDAVEERLGPQRRGRIVLDDSLTRRREPDTVQWVSNRTFAIANEGDYTDASGAEGGSRGFTVFDTTGTVVFESGASFEYEAIRAGHFNETRAANKGVEPEALEVGHYDDGTYLFVGGERANVVGVYRMRRGQPVFEQLLPTGIAPEGMKAIPRRDLLAVANETAAGIFPSLITIYELDDDHDLPSTTLVSANDANGLPLPWNAMSGLAADPTNPAIVYAVSDSVLSEAGIHTVDVSAEPAVITRRVLVTDAAGTVRNDLDLEGIAVAPEGGFWVASEGRVASGTRPNAILRVDANGVVLQEITLPAALAATATSNGFEGIAATGTGTTQYVYVAVQRPWAGDPAETVKIGRYEVATGQWTFVQYALDPLTLPTGAVIGLSEITLLPDGTFAIIERDGLAGRDAVQKKVYGVDLAGAEFRPLGEPLVTVGKVLLADLLDEMREQSIYTPDKLEGLAVTADGQVVAVTDNDGLIDAIGQTLLLRLGPVAEAFNG</sequence>
<accession>A0A6J6BCJ9</accession>
<dbReference type="Gene3D" id="2.130.10.10">
    <property type="entry name" value="YVTN repeat-like/Quinoprotein amine dehydrogenase"/>
    <property type="match status" value="1"/>
</dbReference>
<organism evidence="2">
    <name type="scientific">freshwater metagenome</name>
    <dbReference type="NCBI Taxonomy" id="449393"/>
    <lineage>
        <taxon>unclassified sequences</taxon>
        <taxon>metagenomes</taxon>
        <taxon>ecological metagenomes</taxon>
    </lineage>
</organism>
<dbReference type="SUPFAM" id="SSF51004">
    <property type="entry name" value="C-terminal (heme d1) domain of cytochrome cd1-nitrite reductase"/>
    <property type="match status" value="1"/>
</dbReference>
<dbReference type="AlphaFoldDB" id="A0A6J6BCJ9"/>
<protein>
    <submittedName>
        <fullName evidence="2">Unannotated protein</fullName>
    </submittedName>
</protein>
<evidence type="ECO:0000259" key="1">
    <source>
        <dbReference type="Pfam" id="PF13449"/>
    </source>
</evidence>
<dbReference type="InterPro" id="IPR027372">
    <property type="entry name" value="Phytase-like_dom"/>
</dbReference>
<dbReference type="InterPro" id="IPR052956">
    <property type="entry name" value="Mesenchyme-surface_protein"/>
</dbReference>
<gene>
    <name evidence="2" type="ORF">UFOPK1493_00019</name>
</gene>
<dbReference type="SUPFAM" id="SSF50969">
    <property type="entry name" value="YVTN repeat-like/Quinoprotein amine dehydrogenase"/>
    <property type="match status" value="1"/>
</dbReference>
<dbReference type="InterPro" id="IPR011044">
    <property type="entry name" value="Quino_amine_DH_bsu"/>
</dbReference>
<proteinExistence type="predicted"/>
<feature type="domain" description="Phytase-like" evidence="1">
    <location>
        <begin position="470"/>
        <end position="739"/>
    </location>
</feature>
<dbReference type="InterPro" id="IPR011048">
    <property type="entry name" value="Haem_d1_sf"/>
</dbReference>
<dbReference type="InterPro" id="IPR015943">
    <property type="entry name" value="WD40/YVTN_repeat-like_dom_sf"/>
</dbReference>
<evidence type="ECO:0000313" key="2">
    <source>
        <dbReference type="EMBL" id="CAB4536404.1"/>
    </source>
</evidence>
<name>A0A6J6BCJ9_9ZZZZ</name>
<dbReference type="PANTHER" id="PTHR46928">
    <property type="entry name" value="MESENCHYME-SPECIFIC CELL SURFACE GLYCOPROTEIN"/>
    <property type="match status" value="1"/>
</dbReference>
<dbReference type="EMBL" id="CAEZSR010000001">
    <property type="protein sequence ID" value="CAB4536404.1"/>
    <property type="molecule type" value="Genomic_DNA"/>
</dbReference>
<dbReference type="Pfam" id="PF13449">
    <property type="entry name" value="Phytase-like"/>
    <property type="match status" value="1"/>
</dbReference>
<reference evidence="2" key="1">
    <citation type="submission" date="2020-05" db="EMBL/GenBank/DDBJ databases">
        <authorList>
            <person name="Chiriac C."/>
            <person name="Salcher M."/>
            <person name="Ghai R."/>
            <person name="Kavagutti S V."/>
        </authorList>
    </citation>
    <scope>NUCLEOTIDE SEQUENCE</scope>
</reference>
<dbReference type="PANTHER" id="PTHR46928:SF1">
    <property type="entry name" value="MESENCHYME-SPECIFIC CELL SURFACE GLYCOPROTEIN"/>
    <property type="match status" value="1"/>
</dbReference>